<dbReference type="EMBL" id="JBBNAF010000004">
    <property type="protein sequence ID" value="KAK9151287.1"/>
    <property type="molecule type" value="Genomic_DNA"/>
</dbReference>
<dbReference type="Proteomes" id="UP001420932">
    <property type="component" value="Unassembled WGS sequence"/>
</dbReference>
<organism evidence="2 3">
    <name type="scientific">Stephania yunnanensis</name>
    <dbReference type="NCBI Taxonomy" id="152371"/>
    <lineage>
        <taxon>Eukaryota</taxon>
        <taxon>Viridiplantae</taxon>
        <taxon>Streptophyta</taxon>
        <taxon>Embryophyta</taxon>
        <taxon>Tracheophyta</taxon>
        <taxon>Spermatophyta</taxon>
        <taxon>Magnoliopsida</taxon>
        <taxon>Ranunculales</taxon>
        <taxon>Menispermaceae</taxon>
        <taxon>Menispermoideae</taxon>
        <taxon>Cissampelideae</taxon>
        <taxon>Stephania</taxon>
    </lineage>
</organism>
<accession>A0AAP0KEX8</accession>
<name>A0AAP0KEX8_9MAGN</name>
<protein>
    <submittedName>
        <fullName evidence="2">Uncharacterized protein</fullName>
    </submittedName>
</protein>
<evidence type="ECO:0000256" key="1">
    <source>
        <dbReference type="SAM" id="MobiDB-lite"/>
    </source>
</evidence>
<feature type="region of interest" description="Disordered" evidence="1">
    <location>
        <begin position="37"/>
        <end position="63"/>
    </location>
</feature>
<gene>
    <name evidence="2" type="ORF">Syun_009596</name>
</gene>
<proteinExistence type="predicted"/>
<keyword evidence="3" id="KW-1185">Reference proteome</keyword>
<dbReference type="AlphaFoldDB" id="A0AAP0KEX8"/>
<feature type="compositionally biased region" description="Basic and acidic residues" evidence="1">
    <location>
        <begin position="37"/>
        <end position="51"/>
    </location>
</feature>
<reference evidence="2 3" key="1">
    <citation type="submission" date="2024-01" db="EMBL/GenBank/DDBJ databases">
        <title>Genome assemblies of Stephania.</title>
        <authorList>
            <person name="Yang L."/>
        </authorList>
    </citation>
    <scope>NUCLEOTIDE SEQUENCE [LARGE SCALE GENOMIC DNA]</scope>
    <source>
        <strain evidence="2">YNDBR</strain>
        <tissue evidence="2">Leaf</tissue>
    </source>
</reference>
<evidence type="ECO:0000313" key="2">
    <source>
        <dbReference type="EMBL" id="KAK9151287.1"/>
    </source>
</evidence>
<comment type="caution">
    <text evidence="2">The sequence shown here is derived from an EMBL/GenBank/DDBJ whole genome shotgun (WGS) entry which is preliminary data.</text>
</comment>
<sequence length="167" mass="18961">MRRKTRGRICDGVGWGLEDVDDEGQLAVELWPTADDHQQSWQRRREEERGRRVPLTSPGSTKKRTSWGISAKYDCNVHDCSESFNFFNGSLFLKESLTSKLGAFLNSLSLRNGYKPLTLLSLFIVICYYRGYGGTCTFFFEELLEGVVAVEVTGEPTIDFVLCRKVS</sequence>
<evidence type="ECO:0000313" key="3">
    <source>
        <dbReference type="Proteomes" id="UP001420932"/>
    </source>
</evidence>